<evidence type="ECO:0000259" key="6">
    <source>
        <dbReference type="PROSITE" id="PS51011"/>
    </source>
</evidence>
<gene>
    <name evidence="8 9 10 11" type="primary">LOC107066772</name>
</gene>
<evidence type="ECO:0000256" key="2">
    <source>
        <dbReference type="ARBA" id="ARBA00023125"/>
    </source>
</evidence>
<name>A0ABM1IAF6_POLDO</name>
<feature type="compositionally biased region" description="Low complexity" evidence="5">
    <location>
        <begin position="157"/>
        <end position="187"/>
    </location>
</feature>
<evidence type="ECO:0000256" key="5">
    <source>
        <dbReference type="SAM" id="MobiDB-lite"/>
    </source>
</evidence>
<organism evidence="7 11">
    <name type="scientific">Polistes dominula</name>
    <name type="common">European paper wasp</name>
    <name type="synonym">Vespa dominula</name>
    <dbReference type="NCBI Taxonomy" id="743375"/>
    <lineage>
        <taxon>Eukaryota</taxon>
        <taxon>Metazoa</taxon>
        <taxon>Ecdysozoa</taxon>
        <taxon>Arthropoda</taxon>
        <taxon>Hexapoda</taxon>
        <taxon>Insecta</taxon>
        <taxon>Pterygota</taxon>
        <taxon>Neoptera</taxon>
        <taxon>Endopterygota</taxon>
        <taxon>Hymenoptera</taxon>
        <taxon>Apocrita</taxon>
        <taxon>Aculeata</taxon>
        <taxon>Vespoidea</taxon>
        <taxon>Vespidae</taxon>
        <taxon>Polistinae</taxon>
        <taxon>Polistini</taxon>
        <taxon>Polistes</taxon>
    </lineage>
</organism>
<feature type="compositionally biased region" description="Polar residues" evidence="5">
    <location>
        <begin position="94"/>
        <end position="116"/>
    </location>
</feature>
<feature type="region of interest" description="Disordered" evidence="5">
    <location>
        <begin position="1"/>
        <end position="39"/>
    </location>
</feature>
<evidence type="ECO:0000313" key="7">
    <source>
        <dbReference type="Proteomes" id="UP000694924"/>
    </source>
</evidence>
<dbReference type="SUPFAM" id="SSF46774">
    <property type="entry name" value="ARID-like"/>
    <property type="match status" value="1"/>
</dbReference>
<dbReference type="RefSeq" id="XP_015177192.1">
    <property type="nucleotide sequence ID" value="XM_015321706.1"/>
</dbReference>
<feature type="compositionally biased region" description="Polar residues" evidence="5">
    <location>
        <begin position="568"/>
        <end position="579"/>
    </location>
</feature>
<feature type="compositionally biased region" description="Low complexity" evidence="5">
    <location>
        <begin position="519"/>
        <end position="537"/>
    </location>
</feature>
<feature type="region of interest" description="Disordered" evidence="5">
    <location>
        <begin position="320"/>
        <end position="344"/>
    </location>
</feature>
<dbReference type="RefSeq" id="XP_015177190.1">
    <property type="nucleotide sequence ID" value="XM_015321704.1"/>
</dbReference>
<dbReference type="SMART" id="SM01014">
    <property type="entry name" value="ARID"/>
    <property type="match status" value="1"/>
</dbReference>
<evidence type="ECO:0000256" key="4">
    <source>
        <dbReference type="ARBA" id="ARBA00023242"/>
    </source>
</evidence>
<accession>A0ABM1IAF6</accession>
<sequence>MEMSDDYQDMVNPGGGMSNLQPMGGHHRNTPESTSTEADVLSRTNLEAFQAAVSNGVINLPGFIPIMPLSNMGIGGMIQASSSSTPMQVAGDGPSTSSSMQQVLNVPLGNNNQDATSSPSRSSESPQGSRNGPDSATNYSLNVSNNTNNNHHHHSHNSSASSSSQNNNNNNNNNNSSQNNNNHTSQNGQQPNNWNFEDQFKQLYELSDDPGRREFLDDLFSYMQARGSPINRLPIMAKSVLDLYELFNLVIARGGLVDVINKKLWQEIIKGLQLPSSITSAAFTLRTQYMKYLYDYECDRKNLSTREDLQLAIDGNRREGRRNTYVQYPSGSGSDGQRNQSTSLSMRSRISPNAMQLHTQISPLSLVTAAAAVTSAQSMVNGNSMHPSLVQHSQLPQLPQATLNHSQNFPVSLTNVNPSEIEARMAEYFRLYHRDRIVATAGSSPCQQGTSTPTTTTIPISSNIQTYETLSKFQAVFGSNNTIYPAALAHHSSLSPQPSQSSLQPVPSPEPQREALDLGVRSSSVCSSPSVACGPSPLSSTSGQRKRDTDSVTSGRKRRLSDEDKSPETAQPSTSSNPRNIRICTEANNDEGSLNVSLTIEDATYRGVLFFDSRSGSKSDSSSSRSPPTNNDK</sequence>
<feature type="compositionally biased region" description="Low complexity" evidence="5">
    <location>
        <begin position="612"/>
        <end position="626"/>
    </location>
</feature>
<feature type="region of interest" description="Disordered" evidence="5">
    <location>
        <begin position="81"/>
        <end position="194"/>
    </location>
</feature>
<evidence type="ECO:0000313" key="9">
    <source>
        <dbReference type="RefSeq" id="XP_015177191.1"/>
    </source>
</evidence>
<evidence type="ECO:0000313" key="8">
    <source>
        <dbReference type="RefSeq" id="XP_015177190.1"/>
    </source>
</evidence>
<dbReference type="RefSeq" id="XP_015177191.1">
    <property type="nucleotide sequence ID" value="XM_015321705.1"/>
</dbReference>
<feature type="compositionally biased region" description="Polar residues" evidence="5">
    <location>
        <begin position="324"/>
        <end position="344"/>
    </location>
</feature>
<evidence type="ECO:0000313" key="10">
    <source>
        <dbReference type="RefSeq" id="XP_015177192.1"/>
    </source>
</evidence>
<dbReference type="SMART" id="SM00501">
    <property type="entry name" value="BRIGHT"/>
    <property type="match status" value="1"/>
</dbReference>
<feature type="region of interest" description="Disordered" evidence="5">
    <location>
        <begin position="491"/>
        <end position="581"/>
    </location>
</feature>
<feature type="compositionally biased region" description="Low complexity" evidence="5">
    <location>
        <begin position="117"/>
        <end position="130"/>
    </location>
</feature>
<dbReference type="GeneID" id="107066772"/>
<feature type="compositionally biased region" description="Low complexity" evidence="5">
    <location>
        <begin position="492"/>
        <end position="505"/>
    </location>
</feature>
<feature type="compositionally biased region" description="Polar residues" evidence="5">
    <location>
        <begin position="132"/>
        <end position="143"/>
    </location>
</feature>
<evidence type="ECO:0000313" key="11">
    <source>
        <dbReference type="RefSeq" id="XP_015177193.1"/>
    </source>
</evidence>
<keyword evidence="4" id="KW-0539">Nucleus</keyword>
<dbReference type="InterPro" id="IPR045147">
    <property type="entry name" value="ARI3A/B/C"/>
</dbReference>
<keyword evidence="3" id="KW-0804">Transcription</keyword>
<dbReference type="InterPro" id="IPR001606">
    <property type="entry name" value="ARID_dom"/>
</dbReference>
<dbReference type="RefSeq" id="XP_015177193.1">
    <property type="nucleotide sequence ID" value="XM_015321707.1"/>
</dbReference>
<dbReference type="InterPro" id="IPR036431">
    <property type="entry name" value="ARID_dom_sf"/>
</dbReference>
<reference evidence="8 9" key="1">
    <citation type="submission" date="2025-05" db="UniProtKB">
        <authorList>
            <consortium name="RefSeq"/>
        </authorList>
    </citation>
    <scope>IDENTIFICATION</scope>
    <source>
        <tissue evidence="8 9">Whole body</tissue>
    </source>
</reference>
<proteinExistence type="predicted"/>
<dbReference type="PANTHER" id="PTHR15348:SF0">
    <property type="entry name" value="PROTEIN DEAD RINGER"/>
    <property type="match status" value="1"/>
</dbReference>
<dbReference type="Proteomes" id="UP000694924">
    <property type="component" value="Unplaced"/>
</dbReference>
<feature type="region of interest" description="Disordered" evidence="5">
    <location>
        <begin position="611"/>
        <end position="633"/>
    </location>
</feature>
<keyword evidence="7" id="KW-1185">Reference proteome</keyword>
<evidence type="ECO:0000256" key="3">
    <source>
        <dbReference type="ARBA" id="ARBA00023163"/>
    </source>
</evidence>
<dbReference type="Pfam" id="PF01388">
    <property type="entry name" value="ARID"/>
    <property type="match status" value="1"/>
</dbReference>
<evidence type="ECO:0000256" key="1">
    <source>
        <dbReference type="ARBA" id="ARBA00023015"/>
    </source>
</evidence>
<feature type="domain" description="ARID" evidence="6">
    <location>
        <begin position="209"/>
        <end position="301"/>
    </location>
</feature>
<keyword evidence="2" id="KW-0238">DNA-binding</keyword>
<dbReference type="PANTHER" id="PTHR15348">
    <property type="entry name" value="AT-RICH INTERACTIVE DOMAIN-CONTAINING PROTEIN ARID DOMAIN- CONTAINING PROTEIN DEAD RINGER PROTEIN B-CELL REGULATOR OF IGH TRANSCRIPTION BRIGHT"/>
    <property type="match status" value="1"/>
</dbReference>
<keyword evidence="1" id="KW-0805">Transcription regulation</keyword>
<protein>
    <submittedName>
        <fullName evidence="8 9">Serum response factor homolog B-like isoform X1</fullName>
    </submittedName>
</protein>
<dbReference type="PROSITE" id="PS51011">
    <property type="entry name" value="ARID"/>
    <property type="match status" value="1"/>
</dbReference>
<dbReference type="Gene3D" id="1.10.150.60">
    <property type="entry name" value="ARID DNA-binding domain"/>
    <property type="match status" value="1"/>
</dbReference>